<dbReference type="InterPro" id="IPR025884">
    <property type="entry name" value="MeCpG-bd_2/3_C_dom"/>
</dbReference>
<proteinExistence type="predicted"/>
<dbReference type="Pfam" id="PF14048">
    <property type="entry name" value="MBD_C"/>
    <property type="match status" value="1"/>
</dbReference>
<name>A0A0V0ZW80_9BILA</name>
<evidence type="ECO:0000313" key="3">
    <source>
        <dbReference type="EMBL" id="KRY16524.1"/>
    </source>
</evidence>
<evidence type="ECO:0000259" key="1">
    <source>
        <dbReference type="Pfam" id="PF14048"/>
    </source>
</evidence>
<dbReference type="AlphaFoldDB" id="A0A0V0ZW80"/>
<keyword evidence="4" id="KW-1185">Reference proteome</keyword>
<evidence type="ECO:0000259" key="2">
    <source>
        <dbReference type="Pfam" id="PF16564"/>
    </source>
</evidence>
<comment type="caution">
    <text evidence="3">The sequence shown here is derived from an EMBL/GenBank/DDBJ whole genome shotgun (WGS) entry which is preliminary data.</text>
</comment>
<dbReference type="Proteomes" id="UP000054783">
    <property type="component" value="Unassembled WGS sequence"/>
</dbReference>
<dbReference type="GO" id="GO:0005634">
    <property type="term" value="C:nucleus"/>
    <property type="evidence" value="ECO:0007669"/>
    <property type="project" value="UniProtKB-ARBA"/>
</dbReference>
<reference evidence="3 4" key="1">
    <citation type="submission" date="2015-01" db="EMBL/GenBank/DDBJ databases">
        <title>Evolution of Trichinella species and genotypes.</title>
        <authorList>
            <person name="Korhonen P.K."/>
            <person name="Edoardo P."/>
            <person name="Giuseppe L.R."/>
            <person name="Gasser R.B."/>
        </authorList>
    </citation>
    <scope>NUCLEOTIDE SEQUENCE [LARGE SCALE GENOMIC DNA]</scope>
    <source>
        <strain evidence="3">ISS2496</strain>
    </source>
</reference>
<organism evidence="3 4">
    <name type="scientific">Trichinella patagoniensis</name>
    <dbReference type="NCBI Taxonomy" id="990121"/>
    <lineage>
        <taxon>Eukaryota</taxon>
        <taxon>Metazoa</taxon>
        <taxon>Ecdysozoa</taxon>
        <taxon>Nematoda</taxon>
        <taxon>Enoplea</taxon>
        <taxon>Dorylaimia</taxon>
        <taxon>Trichinellida</taxon>
        <taxon>Trichinellidae</taxon>
        <taxon>Trichinella</taxon>
    </lineage>
</organism>
<dbReference type="InterPro" id="IPR032343">
    <property type="entry name" value="MBD2/MBD3_p55-bd"/>
</dbReference>
<protein>
    <submittedName>
        <fullName evidence="3">Methyl-CpG-binding domain protein 3</fullName>
    </submittedName>
</protein>
<feature type="domain" description="Methyl-CpG-binding" evidence="2">
    <location>
        <begin position="93"/>
        <end position="157"/>
    </location>
</feature>
<sequence>MYRNTLFVDYANERDSSKYSKTALPERKLPYVVGKFNAICRHKTLKVHKCKVYIELNLLEMVRSKQGKAKHRQKVNKIPCENVTKYLANTSTRHGFDGCLSPPLRQTASVLKQPVTIVTTSSKNTKPAPAVELKRATGRLTKPQQLFALKRLDRLRACTFLSPLDCDEVRFEKILAPQKVLLSNCLAIGPGITEETATLSLAAALQSPTHGIPVTGQTGPKRSLDANPSVNINAEQPLIQTVVISEQDVLNQEERVLNARRRLEDALKNFGKTK</sequence>
<gene>
    <name evidence="3" type="primary">MBD3</name>
    <name evidence="3" type="ORF">T12_3009</name>
</gene>
<accession>A0A0V0ZW80</accession>
<dbReference type="Pfam" id="PF16564">
    <property type="entry name" value="MBDa"/>
    <property type="match status" value="1"/>
</dbReference>
<feature type="domain" description="Methyl-CpG binding protein 2/3 C-terminal" evidence="1">
    <location>
        <begin position="186"/>
        <end position="267"/>
    </location>
</feature>
<dbReference type="EMBL" id="JYDQ01000076">
    <property type="protein sequence ID" value="KRY16524.1"/>
    <property type="molecule type" value="Genomic_DNA"/>
</dbReference>
<evidence type="ECO:0000313" key="4">
    <source>
        <dbReference type="Proteomes" id="UP000054783"/>
    </source>
</evidence>